<evidence type="ECO:0000256" key="3">
    <source>
        <dbReference type="ARBA" id="ARBA00008743"/>
    </source>
</evidence>
<dbReference type="OrthoDB" id="29105at2759"/>
<feature type="domain" description="OST48 middle" evidence="10">
    <location>
        <begin position="310"/>
        <end position="450"/>
    </location>
</feature>
<dbReference type="GO" id="GO:0018279">
    <property type="term" value="P:protein N-linked glycosylation via asparagine"/>
    <property type="evidence" value="ECO:0007669"/>
    <property type="project" value="UniProtKB-UniRule"/>
</dbReference>
<comment type="pathway">
    <text evidence="2 8">Protein modification; protein glycosylation.</text>
</comment>
<sequence>MRLPVLGLLLSLLSFAASLSATGSNVLVVIEEEADKNKYRQFWTDLEQRGFNLDYKSPKESSLSLFAHGEPAYSHLLLMAKSKGLGPALTPNLLVDFINRGSNIMLTLSGDAQVPSAIGNLLAELDISISPDRNSVVIDHFNYDVKSAGAKHDVLLLPSPNFKHDKNFFAVDNLVAMPRVVGQALGNASPLLASVLHADSTAYPSNSNEELEEMFAVGSQLSLVTAFQARNSARVTVLGSAEALEDKWFSASVQLPGGKAATRTSNQEFIKKLSQWAFKETGVLKAGPVRHMLNEPVKAGERDTAAIGHAYSDIYRIKNDVTYSIELSEWTGDKWTPFVPPFNDSVQLEVSMLSPFHRLNLKQSSQTENSTIFITSFRLPDQHGIFNFYVEYRRPFYTNVEEKRTVTVRHFAHDEWPRSFAISGAYPWISGIWVTIFGWLAFVNLWLFSKPAALQGKQGKR</sequence>
<dbReference type="UniPathway" id="UPA00378"/>
<evidence type="ECO:0000256" key="1">
    <source>
        <dbReference type="ARBA" id="ARBA00004479"/>
    </source>
</evidence>
<dbReference type="InterPro" id="IPR055457">
    <property type="entry name" value="OST48_N"/>
</dbReference>
<evidence type="ECO:0000313" key="12">
    <source>
        <dbReference type="Proteomes" id="UP000799421"/>
    </source>
</evidence>
<comment type="function">
    <text evidence="8">Subunit of the oligosaccharyl transferase (OST) complex that catalyzes the initial transfer of a defined glycan (Glc(3)Man(9)GlcNAc(2) in eukaryotes) from the lipid carrier dolichol-pyrophosphate to an asparagine residue within an Asn-X-Ser/Thr consensus motif in nascent polypeptide chains, the first step in protein N-glycosylation. N-glycosylation occurs cotranslationally and the complex associates with the Sec61 complex at the channel-forming translocon complex that mediates protein translocation across the endoplasmic reticulum (ER).</text>
</comment>
<feature type="chain" id="PRO_5025708390" description="Dolichyl-diphosphooligosaccharide--protein glycosyltransferase subunit WBP1" evidence="8">
    <location>
        <begin position="22"/>
        <end position="461"/>
    </location>
</feature>
<dbReference type="Pfam" id="PF03345">
    <property type="entry name" value="OST48_N"/>
    <property type="match status" value="1"/>
</dbReference>
<feature type="signal peptide" evidence="8">
    <location>
        <begin position="1"/>
        <end position="21"/>
    </location>
</feature>
<evidence type="ECO:0000256" key="2">
    <source>
        <dbReference type="ARBA" id="ARBA00004922"/>
    </source>
</evidence>
<evidence type="ECO:0000256" key="6">
    <source>
        <dbReference type="ARBA" id="ARBA00022989"/>
    </source>
</evidence>
<evidence type="ECO:0000313" key="11">
    <source>
        <dbReference type="EMBL" id="KAF2858083.1"/>
    </source>
</evidence>
<evidence type="ECO:0000256" key="8">
    <source>
        <dbReference type="RuleBase" id="RU361142"/>
    </source>
</evidence>
<dbReference type="GO" id="GO:0016740">
    <property type="term" value="F:transferase activity"/>
    <property type="evidence" value="ECO:0007669"/>
    <property type="project" value="UniProtKB-KW"/>
</dbReference>
<dbReference type="EMBL" id="MU006018">
    <property type="protein sequence ID" value="KAF2858083.1"/>
    <property type="molecule type" value="Genomic_DNA"/>
</dbReference>
<evidence type="ECO:0000256" key="5">
    <source>
        <dbReference type="ARBA" id="ARBA00022824"/>
    </source>
</evidence>
<dbReference type="Pfam" id="PF23358">
    <property type="entry name" value="OST48_MD"/>
    <property type="match status" value="1"/>
</dbReference>
<protein>
    <recommendedName>
        <fullName evidence="8">Dolichyl-diphosphooligosaccharide--protein glycosyltransferase subunit WBP1</fullName>
        <shortName evidence="8">Oligosaccharyl transferase subunit WBP1</shortName>
    </recommendedName>
</protein>
<keyword evidence="7 8" id="KW-0472">Membrane</keyword>
<dbReference type="PANTHER" id="PTHR10830">
    <property type="entry name" value="DOLICHYL-DIPHOSPHOOLIGOSACCHARIDE--PROTEIN GLYCOSYLTRANSFERASE 48 KDA SUBUNIT"/>
    <property type="match status" value="1"/>
</dbReference>
<dbReference type="InterPro" id="IPR005013">
    <property type="entry name" value="DDOST_48_kDa_subunit"/>
</dbReference>
<organism evidence="11 12">
    <name type="scientific">Piedraia hortae CBS 480.64</name>
    <dbReference type="NCBI Taxonomy" id="1314780"/>
    <lineage>
        <taxon>Eukaryota</taxon>
        <taxon>Fungi</taxon>
        <taxon>Dikarya</taxon>
        <taxon>Ascomycota</taxon>
        <taxon>Pezizomycotina</taxon>
        <taxon>Dothideomycetes</taxon>
        <taxon>Dothideomycetidae</taxon>
        <taxon>Capnodiales</taxon>
        <taxon>Piedraiaceae</taxon>
        <taxon>Piedraia</taxon>
    </lineage>
</organism>
<reference evidence="11" key="1">
    <citation type="journal article" date="2020" name="Stud. Mycol.">
        <title>101 Dothideomycetes genomes: a test case for predicting lifestyles and emergence of pathogens.</title>
        <authorList>
            <person name="Haridas S."/>
            <person name="Albert R."/>
            <person name="Binder M."/>
            <person name="Bloem J."/>
            <person name="Labutti K."/>
            <person name="Salamov A."/>
            <person name="Andreopoulos B."/>
            <person name="Baker S."/>
            <person name="Barry K."/>
            <person name="Bills G."/>
            <person name="Bluhm B."/>
            <person name="Cannon C."/>
            <person name="Castanera R."/>
            <person name="Culley D."/>
            <person name="Daum C."/>
            <person name="Ezra D."/>
            <person name="Gonzalez J."/>
            <person name="Henrissat B."/>
            <person name="Kuo A."/>
            <person name="Liang C."/>
            <person name="Lipzen A."/>
            <person name="Lutzoni F."/>
            <person name="Magnuson J."/>
            <person name="Mondo S."/>
            <person name="Nolan M."/>
            <person name="Ohm R."/>
            <person name="Pangilinan J."/>
            <person name="Park H.-J."/>
            <person name="Ramirez L."/>
            <person name="Alfaro M."/>
            <person name="Sun H."/>
            <person name="Tritt A."/>
            <person name="Yoshinaga Y."/>
            <person name="Zwiers L.-H."/>
            <person name="Turgeon B."/>
            <person name="Goodwin S."/>
            <person name="Spatafora J."/>
            <person name="Crous P."/>
            <person name="Grigoriev I."/>
        </authorList>
    </citation>
    <scope>NUCLEOTIDE SEQUENCE</scope>
    <source>
        <strain evidence="11">CBS 480.64</strain>
    </source>
</reference>
<keyword evidence="5 8" id="KW-0256">Endoplasmic reticulum</keyword>
<gene>
    <name evidence="11" type="ORF">K470DRAFT_237110</name>
</gene>
<feature type="domain" description="OST48 N-terminal" evidence="9">
    <location>
        <begin position="25"/>
        <end position="277"/>
    </location>
</feature>
<dbReference type="GO" id="GO:0008250">
    <property type="term" value="C:oligosaccharyltransferase complex"/>
    <property type="evidence" value="ECO:0007669"/>
    <property type="project" value="TreeGrafter"/>
</dbReference>
<feature type="transmembrane region" description="Helical" evidence="8">
    <location>
        <begin position="425"/>
        <end position="448"/>
    </location>
</feature>
<name>A0A6A7BSE5_9PEZI</name>
<dbReference type="Proteomes" id="UP000799421">
    <property type="component" value="Unassembled WGS sequence"/>
</dbReference>
<keyword evidence="11" id="KW-0808">Transferase</keyword>
<keyword evidence="12" id="KW-1185">Reference proteome</keyword>
<dbReference type="AlphaFoldDB" id="A0A6A7BSE5"/>
<proteinExistence type="inferred from homology"/>
<comment type="similarity">
    <text evidence="3 8">Belongs to the DDOST 48 kDa subunit family.</text>
</comment>
<comment type="subcellular location">
    <subcellularLocation>
        <location evidence="8">Endoplasmic reticulum membrane</location>
        <topology evidence="8">Single-pass type I membrane protein</topology>
    </subcellularLocation>
    <subcellularLocation>
        <location evidence="1">Membrane</location>
        <topology evidence="1">Single-pass type I membrane protein</topology>
    </subcellularLocation>
</comment>
<evidence type="ECO:0000259" key="10">
    <source>
        <dbReference type="Pfam" id="PF23358"/>
    </source>
</evidence>
<dbReference type="PANTHER" id="PTHR10830:SF0">
    <property type="entry name" value="DOLICHYL-DIPHOSPHOOLIGOSACCHARIDE--PROTEIN GLYCOSYLTRANSFERASE 48 KDA SUBUNIT"/>
    <property type="match status" value="1"/>
</dbReference>
<evidence type="ECO:0000256" key="7">
    <source>
        <dbReference type="ARBA" id="ARBA00023136"/>
    </source>
</evidence>
<evidence type="ECO:0000256" key="4">
    <source>
        <dbReference type="ARBA" id="ARBA00022692"/>
    </source>
</evidence>
<keyword evidence="8" id="KW-0732">Signal</keyword>
<keyword evidence="4 8" id="KW-0812">Transmembrane</keyword>
<evidence type="ECO:0000259" key="9">
    <source>
        <dbReference type="Pfam" id="PF03345"/>
    </source>
</evidence>
<accession>A0A6A7BSE5</accession>
<comment type="subunit">
    <text evidence="8">Component of the oligosaccharyltransferase (OST) complex.</text>
</comment>
<keyword evidence="6 8" id="KW-1133">Transmembrane helix</keyword>
<dbReference type="InterPro" id="IPR055459">
    <property type="entry name" value="OST48_MD"/>
</dbReference>